<protein>
    <submittedName>
        <fullName evidence="2">Uncharacterized protein</fullName>
    </submittedName>
</protein>
<feature type="compositionally biased region" description="Low complexity" evidence="1">
    <location>
        <begin position="93"/>
        <end position="112"/>
    </location>
</feature>
<sequence length="152" mass="16150">MTSLDLNTEGLTPPPALLGPAGRWPPRSSSRPSTSSGTAQAPAWRGPPPPTGQERPATADRQPIPRSFTGLSPATIGAFGMNPRPAPPPPQRVPELSQQGQEAPQQGEEASGLSQQASRQPAPWRKISVPAISSFFSRKKKGKDKEKEDDIS</sequence>
<accession>A0AA40B0L3</accession>
<keyword evidence="3" id="KW-1185">Reference proteome</keyword>
<evidence type="ECO:0000313" key="2">
    <source>
        <dbReference type="EMBL" id="KAK0725472.1"/>
    </source>
</evidence>
<dbReference type="AlphaFoldDB" id="A0AA40B0L3"/>
<evidence type="ECO:0000313" key="3">
    <source>
        <dbReference type="Proteomes" id="UP001172102"/>
    </source>
</evidence>
<name>A0AA40B0L3_9PEZI</name>
<dbReference type="EMBL" id="JAUKUA010000002">
    <property type="protein sequence ID" value="KAK0725472.1"/>
    <property type="molecule type" value="Genomic_DNA"/>
</dbReference>
<proteinExistence type="predicted"/>
<dbReference type="Proteomes" id="UP001172102">
    <property type="component" value="Unassembled WGS sequence"/>
</dbReference>
<feature type="compositionally biased region" description="Low complexity" evidence="1">
    <location>
        <begin position="18"/>
        <end position="36"/>
    </location>
</feature>
<evidence type="ECO:0000256" key="1">
    <source>
        <dbReference type="SAM" id="MobiDB-lite"/>
    </source>
</evidence>
<comment type="caution">
    <text evidence="2">The sequence shown here is derived from an EMBL/GenBank/DDBJ whole genome shotgun (WGS) entry which is preliminary data.</text>
</comment>
<feature type="compositionally biased region" description="Basic and acidic residues" evidence="1">
    <location>
        <begin position="143"/>
        <end position="152"/>
    </location>
</feature>
<reference evidence="2" key="1">
    <citation type="submission" date="2023-06" db="EMBL/GenBank/DDBJ databases">
        <title>Genome-scale phylogeny and comparative genomics of the fungal order Sordariales.</title>
        <authorList>
            <consortium name="Lawrence Berkeley National Laboratory"/>
            <person name="Hensen N."/>
            <person name="Bonometti L."/>
            <person name="Westerberg I."/>
            <person name="Brannstrom I.O."/>
            <person name="Guillou S."/>
            <person name="Cros-Aarteil S."/>
            <person name="Calhoun S."/>
            <person name="Haridas S."/>
            <person name="Kuo A."/>
            <person name="Mondo S."/>
            <person name="Pangilinan J."/>
            <person name="Riley R."/>
            <person name="Labutti K."/>
            <person name="Andreopoulos B."/>
            <person name="Lipzen A."/>
            <person name="Chen C."/>
            <person name="Yanf M."/>
            <person name="Daum C."/>
            <person name="Ng V."/>
            <person name="Clum A."/>
            <person name="Steindorff A."/>
            <person name="Ohm R."/>
            <person name="Martin F."/>
            <person name="Silar P."/>
            <person name="Natvig D."/>
            <person name="Lalanne C."/>
            <person name="Gautier V."/>
            <person name="Ament-Velasquez S.L."/>
            <person name="Kruys A."/>
            <person name="Hutchinson M.I."/>
            <person name="Powell A.J."/>
            <person name="Barry K."/>
            <person name="Miller A.N."/>
            <person name="Grigoriev I.V."/>
            <person name="Debuchy R."/>
            <person name="Gladieux P."/>
            <person name="Thoren M.H."/>
            <person name="Johannesson H."/>
        </authorList>
    </citation>
    <scope>NUCLEOTIDE SEQUENCE</scope>
    <source>
        <strain evidence="2">SMH4607-1</strain>
    </source>
</reference>
<organism evidence="2 3">
    <name type="scientific">Lasiosphaeris hirsuta</name>
    <dbReference type="NCBI Taxonomy" id="260670"/>
    <lineage>
        <taxon>Eukaryota</taxon>
        <taxon>Fungi</taxon>
        <taxon>Dikarya</taxon>
        <taxon>Ascomycota</taxon>
        <taxon>Pezizomycotina</taxon>
        <taxon>Sordariomycetes</taxon>
        <taxon>Sordariomycetidae</taxon>
        <taxon>Sordariales</taxon>
        <taxon>Lasiosphaeriaceae</taxon>
        <taxon>Lasiosphaeris</taxon>
    </lineage>
</organism>
<gene>
    <name evidence="2" type="ORF">B0H67DRAFT_551036</name>
</gene>
<feature type="region of interest" description="Disordered" evidence="1">
    <location>
        <begin position="1"/>
        <end position="152"/>
    </location>
</feature>